<dbReference type="Gene3D" id="3.40.1090.10">
    <property type="entry name" value="Cytosolic phospholipase A2 catalytic domain"/>
    <property type="match status" value="1"/>
</dbReference>
<comment type="caution">
    <text evidence="4">Lacks conserved residue(s) required for the propagation of feature annotation.</text>
</comment>
<proteinExistence type="predicted"/>
<dbReference type="InterPro" id="IPR050301">
    <property type="entry name" value="NTE"/>
</dbReference>
<evidence type="ECO:0000256" key="4">
    <source>
        <dbReference type="PROSITE-ProRule" id="PRU01161"/>
    </source>
</evidence>
<dbReference type="PROSITE" id="PS51635">
    <property type="entry name" value="PNPLA"/>
    <property type="match status" value="1"/>
</dbReference>
<dbReference type="PANTHER" id="PTHR14226:SF29">
    <property type="entry name" value="NEUROPATHY TARGET ESTERASE SWS"/>
    <property type="match status" value="1"/>
</dbReference>
<keyword evidence="3 4" id="KW-0443">Lipid metabolism</keyword>
<feature type="active site" description="Nucleophile" evidence="4">
    <location>
        <position position="134"/>
    </location>
</feature>
<accession>A0A3P3XIT4</accession>
<evidence type="ECO:0000313" key="6">
    <source>
        <dbReference type="EMBL" id="SLM13012.1"/>
    </source>
</evidence>
<feature type="active site" description="Proton acceptor" evidence="4">
    <location>
        <position position="247"/>
    </location>
</feature>
<dbReference type="PANTHER" id="PTHR14226">
    <property type="entry name" value="NEUROPATHY TARGET ESTERASE/SWISS CHEESE D.MELANOGASTER"/>
    <property type="match status" value="1"/>
</dbReference>
<evidence type="ECO:0000256" key="1">
    <source>
        <dbReference type="ARBA" id="ARBA00022801"/>
    </source>
</evidence>
<feature type="domain" description="PNPLA" evidence="5">
    <location>
        <begin position="101"/>
        <end position="260"/>
    </location>
</feature>
<dbReference type="InterPro" id="IPR016035">
    <property type="entry name" value="Acyl_Trfase/lysoPLipase"/>
</dbReference>
<organism evidence="6">
    <name type="scientific">uncultured spirochete</name>
    <dbReference type="NCBI Taxonomy" id="156406"/>
    <lineage>
        <taxon>Bacteria</taxon>
        <taxon>Pseudomonadati</taxon>
        <taxon>Spirochaetota</taxon>
        <taxon>Spirochaetia</taxon>
        <taxon>Spirochaetales</taxon>
        <taxon>environmental samples</taxon>
    </lineage>
</organism>
<reference evidence="6" key="1">
    <citation type="submission" date="2017-02" db="EMBL/GenBank/DDBJ databases">
        <authorList>
            <person name="Regsiter A."/>
            <person name="William W."/>
        </authorList>
    </citation>
    <scope>NUCLEOTIDE SEQUENCE</scope>
    <source>
        <strain evidence="6">Bib</strain>
    </source>
</reference>
<gene>
    <name evidence="6" type="ORF">SPIROBIBN47_270051</name>
</gene>
<sequence length="711" mass="75461">MKPPKKSALEGLYILLLLFVLALIHPFPQTLGAQENEPARDPVTASFDQAFADGDPVRNVIEPVFVGEAGFVQRLNIRTTRSGTQGSPTDAQASVHPPLGLVLSGGSARAYAHIGVLKELEKAGIYPDFIVANSMGAIIGMLYAAGFSPDDIQLLIHAIPLDSYFDIVLPTNGGFINTEAFAAAMRMLVGNLDISETAIPIIVTAEDLPSRRQIWFAEGSFERIMTAAFSMPAVFEPQHVGNFILIDGGIAAIVPIEPAQRFTDRLIVSTALYNRAMSFSNPLTVVNRAIDIGKTRTSMGALEKTSAFIIRNDVETLSYMQFSDPNLIIARGEESAARAIAALDAQERAQLENPPPPSLVELRARMHQKLIKTIEALRTGVMPASAPTIRAAPALRLFPPILGFAGETETIPRAGLSAVFSAWRTKTSLSYFAAIAPETGKQWALDGSININPIEALVIGASARLWGDYSSTAILGHTPAMWEFAGSLKSATFVGATKIGFVASADVIREIGEGSATWQSIGLVSAASVTPGFDQDAHAIVPWYSLEAGGFAENTVSAQLSAGLEGTLMIGLHAGLFSPRVRGFAKVALNGNAFLESEFDGFRGGAARAAAASSLITNAELAIAPRSLFFDIAETALVRNLELAPFFDTKWSAPAGGAGSFAMKDWAAGLCFSFQASAFGLAPATISAYASYSGSHVFTFQVRAGALFPSR</sequence>
<keyword evidence="1 4" id="KW-0378">Hydrolase</keyword>
<dbReference type="Pfam" id="PF01734">
    <property type="entry name" value="Patatin"/>
    <property type="match status" value="1"/>
</dbReference>
<dbReference type="SUPFAM" id="SSF52151">
    <property type="entry name" value="FabD/lysophospholipase-like"/>
    <property type="match status" value="1"/>
</dbReference>
<name>A0A3P3XIT4_9SPIR</name>
<evidence type="ECO:0000256" key="3">
    <source>
        <dbReference type="ARBA" id="ARBA00023098"/>
    </source>
</evidence>
<dbReference type="GO" id="GO:0016787">
    <property type="term" value="F:hydrolase activity"/>
    <property type="evidence" value="ECO:0007669"/>
    <property type="project" value="UniProtKB-UniRule"/>
</dbReference>
<protein>
    <recommendedName>
        <fullName evidence="5">PNPLA domain-containing protein</fullName>
    </recommendedName>
</protein>
<dbReference type="EMBL" id="FWDM01000020">
    <property type="protein sequence ID" value="SLM13012.1"/>
    <property type="molecule type" value="Genomic_DNA"/>
</dbReference>
<keyword evidence="2 4" id="KW-0442">Lipid degradation</keyword>
<dbReference type="InterPro" id="IPR002641">
    <property type="entry name" value="PNPLA_dom"/>
</dbReference>
<dbReference type="AlphaFoldDB" id="A0A3P3XIT4"/>
<evidence type="ECO:0000259" key="5">
    <source>
        <dbReference type="PROSITE" id="PS51635"/>
    </source>
</evidence>
<dbReference type="GO" id="GO:0016042">
    <property type="term" value="P:lipid catabolic process"/>
    <property type="evidence" value="ECO:0007669"/>
    <property type="project" value="UniProtKB-UniRule"/>
</dbReference>
<evidence type="ECO:0000256" key="2">
    <source>
        <dbReference type="ARBA" id="ARBA00022963"/>
    </source>
</evidence>
<feature type="short sequence motif" description="DGA/G" evidence="4">
    <location>
        <begin position="247"/>
        <end position="249"/>
    </location>
</feature>